<evidence type="ECO:0000259" key="2">
    <source>
        <dbReference type="SMART" id="SM00998"/>
    </source>
</evidence>
<dbReference type="GO" id="GO:0006189">
    <property type="term" value="P:'de novo' IMP biosynthetic process"/>
    <property type="evidence" value="ECO:0007669"/>
    <property type="project" value="UniProtKB-UniPathway"/>
</dbReference>
<gene>
    <name evidence="3" type="ORF">B1B_10362</name>
</gene>
<dbReference type="PANTHER" id="PTHR43172">
    <property type="entry name" value="ADENYLOSUCCINATE LYASE"/>
    <property type="match status" value="1"/>
</dbReference>
<dbReference type="InterPro" id="IPR000362">
    <property type="entry name" value="Fumarate_lyase_fam"/>
</dbReference>
<dbReference type="AlphaFoldDB" id="T1BJ77"/>
<reference evidence="3" key="1">
    <citation type="submission" date="2013-08" db="EMBL/GenBank/DDBJ databases">
        <authorList>
            <person name="Mendez C."/>
            <person name="Richter M."/>
            <person name="Ferrer M."/>
            <person name="Sanchez J."/>
        </authorList>
    </citation>
    <scope>NUCLEOTIDE SEQUENCE</scope>
</reference>
<dbReference type="PRINTS" id="PR00149">
    <property type="entry name" value="FUMRATELYASE"/>
</dbReference>
<organism evidence="3">
    <name type="scientific">mine drainage metagenome</name>
    <dbReference type="NCBI Taxonomy" id="410659"/>
    <lineage>
        <taxon>unclassified sequences</taxon>
        <taxon>metagenomes</taxon>
        <taxon>ecological metagenomes</taxon>
    </lineage>
</organism>
<sequence>MTLAQADALERELRHDVMALVRSLAEAAGSSGRWVHYGATSADITDTALALELKESVAILREDLRELALALVALARKHRATPEIGRTHGQHAVPISFGYKMASAAAEIARHHRRLEELAPRLLVGKMAGAVGTGAGFGAHAPEVEAGVMRRLGIGVAEAPTQIVGRDRIAEFANFMALVAASTERLATEVRNLQRTEIGEVMEAFDESKQVGSSTMAQKRNPMLSENVASLARLVRAFQLPALENMIQWHERDLANSANERIALPHSIVLTDDILRKMVEVFRTLRVDTDRMAEHLKRSQGNAMTENLMLALTARGMARADAHERLRTLTRGAAHGAGLADRAAADPTIATLLTPAEIAELLDPEAYVRAAAAKTDRVIDRIESELHR</sequence>
<dbReference type="Pfam" id="PF10397">
    <property type="entry name" value="ADSL_C"/>
    <property type="match status" value="1"/>
</dbReference>
<dbReference type="PRINTS" id="PR00145">
    <property type="entry name" value="ARGSUCLYASE"/>
</dbReference>
<dbReference type="Gene3D" id="1.10.275.60">
    <property type="match status" value="1"/>
</dbReference>
<proteinExistence type="predicted"/>
<keyword evidence="1 3" id="KW-0456">Lyase</keyword>
<dbReference type="UniPathway" id="UPA00074">
    <property type="reaction ID" value="UER00132"/>
</dbReference>
<dbReference type="NCBIfam" id="TIGR00928">
    <property type="entry name" value="purB"/>
    <property type="match status" value="1"/>
</dbReference>
<evidence type="ECO:0000256" key="1">
    <source>
        <dbReference type="ARBA" id="ARBA00023239"/>
    </source>
</evidence>
<dbReference type="InterPro" id="IPR008948">
    <property type="entry name" value="L-Aspartase-like"/>
</dbReference>
<dbReference type="SUPFAM" id="SSF48557">
    <property type="entry name" value="L-aspartase-like"/>
    <property type="match status" value="1"/>
</dbReference>
<dbReference type="Gene3D" id="1.10.40.30">
    <property type="entry name" value="Fumarase/aspartase (C-terminal domain)"/>
    <property type="match status" value="1"/>
</dbReference>
<reference evidence="3" key="2">
    <citation type="journal article" date="2014" name="ISME J.">
        <title>Microbial stratification in low pH oxic and suboxic macroscopic growths along an acid mine drainage.</title>
        <authorList>
            <person name="Mendez-Garcia C."/>
            <person name="Mesa V."/>
            <person name="Sprenger R.R."/>
            <person name="Richter M."/>
            <person name="Diez M.S."/>
            <person name="Solano J."/>
            <person name="Bargiela R."/>
            <person name="Golyshina O.V."/>
            <person name="Manteca A."/>
            <person name="Ramos J.L."/>
            <person name="Gallego J.R."/>
            <person name="Llorente I."/>
            <person name="Martins Dos Santos V.A."/>
            <person name="Jensen O.N."/>
            <person name="Pelaez A.I."/>
            <person name="Sanchez J."/>
            <person name="Ferrer M."/>
        </authorList>
    </citation>
    <scope>NUCLEOTIDE SEQUENCE</scope>
</reference>
<dbReference type="InterPro" id="IPR022761">
    <property type="entry name" value="Fumarate_lyase_N"/>
</dbReference>
<dbReference type="InterPro" id="IPR020557">
    <property type="entry name" value="Fumarate_lyase_CS"/>
</dbReference>
<comment type="caution">
    <text evidence="3">The sequence shown here is derived from an EMBL/GenBank/DDBJ whole genome shotgun (WGS) entry which is preliminary data.</text>
</comment>
<dbReference type="Gene3D" id="1.20.200.10">
    <property type="entry name" value="Fumarase/aspartase (Central domain)"/>
    <property type="match status" value="1"/>
</dbReference>
<feature type="domain" description="Adenylosuccinate lyase C-terminal" evidence="2">
    <location>
        <begin position="300"/>
        <end position="379"/>
    </location>
</feature>
<dbReference type="Pfam" id="PF00206">
    <property type="entry name" value="Lyase_1"/>
    <property type="match status" value="1"/>
</dbReference>
<evidence type="ECO:0000313" key="3">
    <source>
        <dbReference type="EMBL" id="EQD53234.1"/>
    </source>
</evidence>
<dbReference type="PANTHER" id="PTHR43172:SF1">
    <property type="entry name" value="ADENYLOSUCCINATE LYASE"/>
    <property type="match status" value="1"/>
</dbReference>
<dbReference type="InterPro" id="IPR019468">
    <property type="entry name" value="AdenyloSucc_lyase_C"/>
</dbReference>
<dbReference type="GO" id="GO:0070626">
    <property type="term" value="F:(S)-2-(5-amino-1-(5-phospho-D-ribosyl)imidazole-4-carboxamido) succinate lyase (fumarate-forming) activity"/>
    <property type="evidence" value="ECO:0007669"/>
    <property type="project" value="TreeGrafter"/>
</dbReference>
<name>T1BJ77_9ZZZZ</name>
<dbReference type="GO" id="GO:0044208">
    <property type="term" value="P:'de novo' AMP biosynthetic process"/>
    <property type="evidence" value="ECO:0007669"/>
    <property type="project" value="UniProtKB-UniPathway"/>
</dbReference>
<dbReference type="UniPathway" id="UPA00075">
    <property type="reaction ID" value="UER00336"/>
</dbReference>
<dbReference type="InterPro" id="IPR004769">
    <property type="entry name" value="Pur_lyase"/>
</dbReference>
<dbReference type="GO" id="GO:0005829">
    <property type="term" value="C:cytosol"/>
    <property type="evidence" value="ECO:0007669"/>
    <property type="project" value="TreeGrafter"/>
</dbReference>
<accession>T1BJ77</accession>
<dbReference type="EMBL" id="AUZY01006792">
    <property type="protein sequence ID" value="EQD53234.1"/>
    <property type="molecule type" value="Genomic_DNA"/>
</dbReference>
<dbReference type="GO" id="GO:0004018">
    <property type="term" value="F:N6-(1,2-dicarboxyethyl)AMP AMP-lyase (fumarate-forming) activity"/>
    <property type="evidence" value="ECO:0007669"/>
    <property type="project" value="InterPro"/>
</dbReference>
<dbReference type="EC" id="4.3.2.2" evidence="3"/>
<protein>
    <submittedName>
        <fullName evidence="3">Adenylosuccinate lyase</fullName>
        <ecNumber evidence="3">4.3.2.2</ecNumber>
    </submittedName>
</protein>
<dbReference type="PROSITE" id="PS00163">
    <property type="entry name" value="FUMARATE_LYASES"/>
    <property type="match status" value="1"/>
</dbReference>
<dbReference type="SMART" id="SM00998">
    <property type="entry name" value="ADSL_C"/>
    <property type="match status" value="1"/>
</dbReference>